<accession>A0ABR2A510</accession>
<comment type="caution">
    <text evidence="2">The sequence shown here is derived from an EMBL/GenBank/DDBJ whole genome shotgun (WGS) entry which is preliminary data.</text>
</comment>
<reference evidence="2 3" key="1">
    <citation type="journal article" date="2024" name="G3 (Bethesda)">
        <title>Genome assembly of Hibiscus sabdariffa L. provides insights into metabolisms of medicinal natural products.</title>
        <authorList>
            <person name="Kim T."/>
        </authorList>
    </citation>
    <scope>NUCLEOTIDE SEQUENCE [LARGE SCALE GENOMIC DNA]</scope>
    <source>
        <strain evidence="2">TK-2024</strain>
        <tissue evidence="2">Old leaves</tissue>
    </source>
</reference>
<feature type="region of interest" description="Disordered" evidence="1">
    <location>
        <begin position="1"/>
        <end position="42"/>
    </location>
</feature>
<protein>
    <submittedName>
        <fullName evidence="2">Uncharacterized protein</fullName>
    </submittedName>
</protein>
<gene>
    <name evidence="2" type="ORF">V6N12_073287</name>
</gene>
<proteinExistence type="predicted"/>
<evidence type="ECO:0000313" key="2">
    <source>
        <dbReference type="EMBL" id="KAK8488150.1"/>
    </source>
</evidence>
<sequence>MPTQRFTKAKLKTPEHMDKPYTVPTKAAEKRTDHPKSSSSPQLHIQLLRWQSPPSDSICLHTDGAVNADSSLSSIGGLFRDSAGS</sequence>
<dbReference type="Proteomes" id="UP001472677">
    <property type="component" value="Unassembled WGS sequence"/>
</dbReference>
<dbReference type="EMBL" id="JBBPBM010001028">
    <property type="protein sequence ID" value="KAK8488150.1"/>
    <property type="molecule type" value="Genomic_DNA"/>
</dbReference>
<feature type="compositionally biased region" description="Basic and acidic residues" evidence="1">
    <location>
        <begin position="27"/>
        <end position="36"/>
    </location>
</feature>
<evidence type="ECO:0000313" key="3">
    <source>
        <dbReference type="Proteomes" id="UP001472677"/>
    </source>
</evidence>
<keyword evidence="3" id="KW-1185">Reference proteome</keyword>
<name>A0ABR2A510_9ROSI</name>
<organism evidence="2 3">
    <name type="scientific">Hibiscus sabdariffa</name>
    <name type="common">roselle</name>
    <dbReference type="NCBI Taxonomy" id="183260"/>
    <lineage>
        <taxon>Eukaryota</taxon>
        <taxon>Viridiplantae</taxon>
        <taxon>Streptophyta</taxon>
        <taxon>Embryophyta</taxon>
        <taxon>Tracheophyta</taxon>
        <taxon>Spermatophyta</taxon>
        <taxon>Magnoliopsida</taxon>
        <taxon>eudicotyledons</taxon>
        <taxon>Gunneridae</taxon>
        <taxon>Pentapetalae</taxon>
        <taxon>rosids</taxon>
        <taxon>malvids</taxon>
        <taxon>Malvales</taxon>
        <taxon>Malvaceae</taxon>
        <taxon>Malvoideae</taxon>
        <taxon>Hibiscus</taxon>
    </lineage>
</organism>
<evidence type="ECO:0000256" key="1">
    <source>
        <dbReference type="SAM" id="MobiDB-lite"/>
    </source>
</evidence>